<dbReference type="PANTHER" id="PTHR23350:SF0">
    <property type="entry name" value="PEROXISOME BIOGENESIS FACTOR 10"/>
    <property type="match status" value="1"/>
</dbReference>
<evidence type="ECO:0000256" key="9">
    <source>
        <dbReference type="ARBA" id="ARBA00022692"/>
    </source>
</evidence>
<evidence type="ECO:0000256" key="13">
    <source>
        <dbReference type="ARBA" id="ARBA00022833"/>
    </source>
</evidence>
<name>A0ABM1MT83_NICVS</name>
<keyword evidence="11 18" id="KW-0863">Zinc-finger</keyword>
<evidence type="ECO:0000256" key="2">
    <source>
        <dbReference type="ARBA" id="ARBA00004585"/>
    </source>
</evidence>
<gene>
    <name evidence="21 22" type="primary">LOC108563579</name>
</gene>
<dbReference type="InterPro" id="IPR001841">
    <property type="entry name" value="Znf_RING"/>
</dbReference>
<dbReference type="SMART" id="SM00184">
    <property type="entry name" value="RING"/>
    <property type="match status" value="1"/>
</dbReference>
<keyword evidence="13" id="KW-0862">Zinc</keyword>
<keyword evidence="14" id="KW-0653">Protein transport</keyword>
<comment type="similarity">
    <text evidence="4">Belongs to the pex2/pex10/pex12 family.</text>
</comment>
<dbReference type="PROSITE" id="PS50089">
    <property type="entry name" value="ZF_RING_2"/>
    <property type="match status" value="1"/>
</dbReference>
<comment type="subcellular location">
    <subcellularLocation>
        <location evidence="2">Peroxisome membrane</location>
        <topology evidence="2">Multi-pass membrane protein</topology>
    </subcellularLocation>
</comment>
<accession>A0ABM1MT83</accession>
<evidence type="ECO:0000256" key="8">
    <source>
        <dbReference type="ARBA" id="ARBA00022679"/>
    </source>
</evidence>
<comment type="catalytic activity">
    <reaction evidence="1">
        <text>S-ubiquitinyl-[E2 ubiquitin-conjugating enzyme]-L-cysteine + [acceptor protein]-L-lysine = [E2 ubiquitin-conjugating enzyme]-L-cysteine + N(6)-ubiquitinyl-[acceptor protein]-L-lysine.</text>
        <dbReference type="EC" id="2.3.2.27"/>
    </reaction>
</comment>
<proteinExistence type="inferred from homology"/>
<dbReference type="CDD" id="cd16527">
    <property type="entry name" value="RING-HC_PEX10"/>
    <property type="match status" value="1"/>
</dbReference>
<protein>
    <recommendedName>
        <fullName evidence="5">RING-type E3 ubiquitin transferase</fullName>
        <ecNumber evidence="5">2.3.2.27</ecNumber>
    </recommendedName>
</protein>
<keyword evidence="7" id="KW-0962">Peroxisome biogenesis</keyword>
<evidence type="ECO:0000256" key="4">
    <source>
        <dbReference type="ARBA" id="ARBA00008704"/>
    </source>
</evidence>
<evidence type="ECO:0000256" key="11">
    <source>
        <dbReference type="ARBA" id="ARBA00022771"/>
    </source>
</evidence>
<evidence type="ECO:0000256" key="6">
    <source>
        <dbReference type="ARBA" id="ARBA00022448"/>
    </source>
</evidence>
<organism evidence="20 21">
    <name type="scientific">Nicrophorus vespilloides</name>
    <name type="common">Boreal carrion beetle</name>
    <dbReference type="NCBI Taxonomy" id="110193"/>
    <lineage>
        <taxon>Eukaryota</taxon>
        <taxon>Metazoa</taxon>
        <taxon>Ecdysozoa</taxon>
        <taxon>Arthropoda</taxon>
        <taxon>Hexapoda</taxon>
        <taxon>Insecta</taxon>
        <taxon>Pterygota</taxon>
        <taxon>Neoptera</taxon>
        <taxon>Endopterygota</taxon>
        <taxon>Coleoptera</taxon>
        <taxon>Polyphaga</taxon>
        <taxon>Staphyliniformia</taxon>
        <taxon>Silphidae</taxon>
        <taxon>Nicrophorinae</taxon>
        <taxon>Nicrophorus</taxon>
    </lineage>
</organism>
<keyword evidence="17" id="KW-0576">Peroxisome</keyword>
<keyword evidence="8" id="KW-0808">Transferase</keyword>
<evidence type="ECO:0000256" key="5">
    <source>
        <dbReference type="ARBA" id="ARBA00012483"/>
    </source>
</evidence>
<evidence type="ECO:0000256" key="3">
    <source>
        <dbReference type="ARBA" id="ARBA00004906"/>
    </source>
</evidence>
<dbReference type="EC" id="2.3.2.27" evidence="5"/>
<keyword evidence="12" id="KW-0833">Ubl conjugation pathway</keyword>
<feature type="domain" description="RING-type" evidence="19">
    <location>
        <begin position="227"/>
        <end position="265"/>
    </location>
</feature>
<dbReference type="InterPro" id="IPR013083">
    <property type="entry name" value="Znf_RING/FYVE/PHD"/>
</dbReference>
<evidence type="ECO:0000313" key="20">
    <source>
        <dbReference type="Proteomes" id="UP000695000"/>
    </source>
</evidence>
<dbReference type="Gene3D" id="3.30.40.10">
    <property type="entry name" value="Zinc/RING finger domain, C3HC4 (zinc finger)"/>
    <property type="match status" value="1"/>
</dbReference>
<reference evidence="21 22" key="1">
    <citation type="submission" date="2025-05" db="UniProtKB">
        <authorList>
            <consortium name="RefSeq"/>
        </authorList>
    </citation>
    <scope>IDENTIFICATION</scope>
    <source>
        <tissue evidence="21 22">Whole Larva</tissue>
    </source>
</reference>
<dbReference type="PANTHER" id="PTHR23350">
    <property type="entry name" value="PEROXISOME ASSEMBLY PROTEIN 10"/>
    <property type="match status" value="1"/>
</dbReference>
<evidence type="ECO:0000256" key="7">
    <source>
        <dbReference type="ARBA" id="ARBA00022593"/>
    </source>
</evidence>
<evidence type="ECO:0000313" key="21">
    <source>
        <dbReference type="RefSeq" id="XP_017777783.1"/>
    </source>
</evidence>
<dbReference type="InterPro" id="IPR025654">
    <property type="entry name" value="PEX2/10"/>
</dbReference>
<evidence type="ECO:0000256" key="10">
    <source>
        <dbReference type="ARBA" id="ARBA00022723"/>
    </source>
</evidence>
<keyword evidence="10" id="KW-0479">Metal-binding</keyword>
<keyword evidence="6" id="KW-0813">Transport</keyword>
<dbReference type="SUPFAM" id="SSF57850">
    <property type="entry name" value="RING/U-box"/>
    <property type="match status" value="1"/>
</dbReference>
<dbReference type="InterPro" id="IPR017907">
    <property type="entry name" value="Znf_RING_CS"/>
</dbReference>
<keyword evidence="20" id="KW-1185">Reference proteome</keyword>
<sequence>MNLFPAEISDILRCNQRDVSFIKELEEYITDVLQSISRSRFHKIRQYIPISAQAWYYFLTSLGNYQTLGEEYTGTVRLSSGNEIPSKLSQTLWLVLFLGGEGLFDKALASFGKKIHFSDTLTPEAKGTLLKTVDFLKENKHIIIRLHQSIFYIFGTYHNISNRLSGMKYMLLREWMQDSSATTSFNILGKISLLYLVYLLVDSARSKQSATMRTSFVEEATMTSKTCVLCVESCKNTSCTPCGHIFCWSCIHDSLKYQPNCPFCREEVLPNRIILLQNY</sequence>
<dbReference type="GeneID" id="108563579"/>
<evidence type="ECO:0000256" key="14">
    <source>
        <dbReference type="ARBA" id="ARBA00022927"/>
    </source>
</evidence>
<evidence type="ECO:0000256" key="18">
    <source>
        <dbReference type="PROSITE-ProRule" id="PRU00175"/>
    </source>
</evidence>
<keyword evidence="9" id="KW-0812">Transmembrane</keyword>
<dbReference type="PROSITE" id="PS00518">
    <property type="entry name" value="ZF_RING_1"/>
    <property type="match status" value="1"/>
</dbReference>
<keyword evidence="15" id="KW-1133">Transmembrane helix</keyword>
<dbReference type="Pfam" id="PF13920">
    <property type="entry name" value="zf-C3HC4_3"/>
    <property type="match status" value="1"/>
</dbReference>
<dbReference type="RefSeq" id="XP_017777784.1">
    <property type="nucleotide sequence ID" value="XM_017922295.1"/>
</dbReference>
<dbReference type="RefSeq" id="XP_017777783.1">
    <property type="nucleotide sequence ID" value="XM_017922294.1"/>
</dbReference>
<evidence type="ECO:0000256" key="1">
    <source>
        <dbReference type="ARBA" id="ARBA00000900"/>
    </source>
</evidence>
<evidence type="ECO:0000313" key="22">
    <source>
        <dbReference type="RefSeq" id="XP_017777784.1"/>
    </source>
</evidence>
<dbReference type="Proteomes" id="UP000695000">
    <property type="component" value="Unplaced"/>
</dbReference>
<dbReference type="Pfam" id="PF04757">
    <property type="entry name" value="Pex2_Pex12"/>
    <property type="match status" value="1"/>
</dbReference>
<dbReference type="InterPro" id="IPR006845">
    <property type="entry name" value="Pex_N"/>
</dbReference>
<evidence type="ECO:0000256" key="16">
    <source>
        <dbReference type="ARBA" id="ARBA00023136"/>
    </source>
</evidence>
<keyword evidence="16" id="KW-0472">Membrane</keyword>
<evidence type="ECO:0000256" key="15">
    <source>
        <dbReference type="ARBA" id="ARBA00022989"/>
    </source>
</evidence>
<evidence type="ECO:0000256" key="12">
    <source>
        <dbReference type="ARBA" id="ARBA00022786"/>
    </source>
</evidence>
<evidence type="ECO:0000256" key="17">
    <source>
        <dbReference type="ARBA" id="ARBA00023140"/>
    </source>
</evidence>
<evidence type="ECO:0000259" key="19">
    <source>
        <dbReference type="PROSITE" id="PS50089"/>
    </source>
</evidence>
<comment type="pathway">
    <text evidence="3">Protein modification; protein ubiquitination.</text>
</comment>